<evidence type="ECO:0000256" key="2">
    <source>
        <dbReference type="ARBA" id="ARBA00022692"/>
    </source>
</evidence>
<feature type="transmembrane region" description="Helical" evidence="5">
    <location>
        <begin position="12"/>
        <end position="32"/>
    </location>
</feature>
<evidence type="ECO:0000256" key="1">
    <source>
        <dbReference type="ARBA" id="ARBA00004141"/>
    </source>
</evidence>
<keyword evidence="2 5" id="KW-0812">Transmembrane</keyword>
<gene>
    <name evidence="6" type="ORF">ACFSB2_22550</name>
</gene>
<keyword evidence="3 5" id="KW-1133">Transmembrane helix</keyword>
<feature type="transmembrane region" description="Helical" evidence="5">
    <location>
        <begin position="92"/>
        <end position="116"/>
    </location>
</feature>
<dbReference type="InterPro" id="IPR032808">
    <property type="entry name" value="DoxX"/>
</dbReference>
<feature type="transmembrane region" description="Helical" evidence="5">
    <location>
        <begin position="128"/>
        <end position="153"/>
    </location>
</feature>
<keyword evidence="7" id="KW-1185">Reference proteome</keyword>
<evidence type="ECO:0000256" key="5">
    <source>
        <dbReference type="SAM" id="Phobius"/>
    </source>
</evidence>
<evidence type="ECO:0000256" key="4">
    <source>
        <dbReference type="ARBA" id="ARBA00023136"/>
    </source>
</evidence>
<comment type="caution">
    <text evidence="6">The sequence shown here is derived from an EMBL/GenBank/DDBJ whole genome shotgun (WGS) entry which is preliminary data.</text>
</comment>
<organism evidence="6 7">
    <name type="scientific">Alicyclobacillus fodiniaquatilis</name>
    <dbReference type="NCBI Taxonomy" id="1661150"/>
    <lineage>
        <taxon>Bacteria</taxon>
        <taxon>Bacillati</taxon>
        <taxon>Bacillota</taxon>
        <taxon>Bacilli</taxon>
        <taxon>Bacillales</taxon>
        <taxon>Alicyclobacillaceae</taxon>
        <taxon>Alicyclobacillus</taxon>
    </lineage>
</organism>
<protein>
    <submittedName>
        <fullName evidence="6">DoxX family protein</fullName>
    </submittedName>
</protein>
<evidence type="ECO:0000313" key="7">
    <source>
        <dbReference type="Proteomes" id="UP001597079"/>
    </source>
</evidence>
<accession>A0ABW4JNP1</accession>
<dbReference type="PANTHER" id="PTHR39157:SF1">
    <property type="entry name" value="DOXX FAMILY PROTEIN"/>
    <property type="match status" value="1"/>
</dbReference>
<reference evidence="7" key="1">
    <citation type="journal article" date="2019" name="Int. J. Syst. Evol. Microbiol.">
        <title>The Global Catalogue of Microorganisms (GCM) 10K type strain sequencing project: providing services to taxonomists for standard genome sequencing and annotation.</title>
        <authorList>
            <consortium name="The Broad Institute Genomics Platform"/>
            <consortium name="The Broad Institute Genome Sequencing Center for Infectious Disease"/>
            <person name="Wu L."/>
            <person name="Ma J."/>
        </authorList>
    </citation>
    <scope>NUCLEOTIDE SEQUENCE [LARGE SCALE GENOMIC DNA]</scope>
    <source>
        <strain evidence="7">CGMCC 1.12286</strain>
    </source>
</reference>
<dbReference type="EMBL" id="JBHUCX010000092">
    <property type="protein sequence ID" value="MFD1677445.1"/>
    <property type="molecule type" value="Genomic_DNA"/>
</dbReference>
<evidence type="ECO:0000313" key="6">
    <source>
        <dbReference type="EMBL" id="MFD1677445.1"/>
    </source>
</evidence>
<keyword evidence="4 5" id="KW-0472">Membrane</keyword>
<feature type="transmembrane region" description="Helical" evidence="5">
    <location>
        <begin position="66"/>
        <end position="85"/>
    </location>
</feature>
<dbReference type="PANTHER" id="PTHR39157">
    <property type="entry name" value="INTEGRAL MEMBRANE PROTEIN-RELATED"/>
    <property type="match status" value="1"/>
</dbReference>
<comment type="subcellular location">
    <subcellularLocation>
        <location evidence="1">Membrane</location>
        <topology evidence="1">Multi-pass membrane protein</topology>
    </subcellularLocation>
</comment>
<dbReference type="Proteomes" id="UP001597079">
    <property type="component" value="Unassembled WGS sequence"/>
</dbReference>
<dbReference type="RefSeq" id="WP_377945339.1">
    <property type="nucleotide sequence ID" value="NZ_JBHUCX010000092.1"/>
</dbReference>
<name>A0ABW4JNP1_9BACL</name>
<proteinExistence type="predicted"/>
<sequence length="177" mass="19689">MFIRWLRSSRYASVILAALRIYLGWTFLHAGWSKLTATKSFNAAGFLINSVKHPVLNPEKHAVYPWYNSFLSGFAIPHIGVFNFLIPWGEFFVGLGLMLGVLTTTAACFGILMNFMYMFAGSVSTNPVDILCGMFIIVAGFNSGFIGFDYLLIPYIRKTITTILGKQAPNNNVTRAV</sequence>
<evidence type="ECO:0000256" key="3">
    <source>
        <dbReference type="ARBA" id="ARBA00022989"/>
    </source>
</evidence>
<dbReference type="Pfam" id="PF07681">
    <property type="entry name" value="DoxX"/>
    <property type="match status" value="1"/>
</dbReference>